<dbReference type="EMBL" id="KV441555">
    <property type="protein sequence ID" value="OAG03378.1"/>
    <property type="molecule type" value="Genomic_DNA"/>
</dbReference>
<dbReference type="InParanoid" id="A0A177C9D0"/>
<gene>
    <name evidence="1" type="ORF">CC84DRAFT_970842</name>
</gene>
<sequence length="70" mass="8111">MELVGLTSYFVRKPTIRVHLEITLFTSSSQRQRLAHYELVADYLRQVLGIIPGQANLVLHPKRVRNDHSQ</sequence>
<accession>A0A177C9D0</accession>
<keyword evidence="2" id="KW-1185">Reference proteome</keyword>
<reference evidence="1 2" key="1">
    <citation type="submission" date="2016-05" db="EMBL/GenBank/DDBJ databases">
        <title>Comparative analysis of secretome profiles of manganese(II)-oxidizing ascomycete fungi.</title>
        <authorList>
            <consortium name="DOE Joint Genome Institute"/>
            <person name="Zeiner C.A."/>
            <person name="Purvine S.O."/>
            <person name="Zink E.M."/>
            <person name="Wu S."/>
            <person name="Pasa-Tolic L."/>
            <person name="Chaput D.L."/>
            <person name="Haridas S."/>
            <person name="Grigoriev I.V."/>
            <person name="Santelli C.M."/>
            <person name="Hansel C.M."/>
        </authorList>
    </citation>
    <scope>NUCLEOTIDE SEQUENCE [LARGE SCALE GENOMIC DNA]</scope>
    <source>
        <strain evidence="1 2">AP3s5-JAC2a</strain>
    </source>
</reference>
<evidence type="ECO:0000313" key="2">
    <source>
        <dbReference type="Proteomes" id="UP000077069"/>
    </source>
</evidence>
<dbReference type="AlphaFoldDB" id="A0A177C9D0"/>
<dbReference type="Proteomes" id="UP000077069">
    <property type="component" value="Unassembled WGS sequence"/>
</dbReference>
<protein>
    <submittedName>
        <fullName evidence="1">Uncharacterized protein</fullName>
    </submittedName>
</protein>
<proteinExistence type="predicted"/>
<dbReference type="RefSeq" id="XP_018033743.1">
    <property type="nucleotide sequence ID" value="XM_018188012.1"/>
</dbReference>
<dbReference type="GeneID" id="28771498"/>
<name>A0A177C9D0_9PLEO</name>
<evidence type="ECO:0000313" key="1">
    <source>
        <dbReference type="EMBL" id="OAG03378.1"/>
    </source>
</evidence>
<organism evidence="1 2">
    <name type="scientific">Paraphaeosphaeria sporulosa</name>
    <dbReference type="NCBI Taxonomy" id="1460663"/>
    <lineage>
        <taxon>Eukaryota</taxon>
        <taxon>Fungi</taxon>
        <taxon>Dikarya</taxon>
        <taxon>Ascomycota</taxon>
        <taxon>Pezizomycotina</taxon>
        <taxon>Dothideomycetes</taxon>
        <taxon>Pleosporomycetidae</taxon>
        <taxon>Pleosporales</taxon>
        <taxon>Massarineae</taxon>
        <taxon>Didymosphaeriaceae</taxon>
        <taxon>Paraphaeosphaeria</taxon>
    </lineage>
</organism>